<keyword evidence="2" id="KW-1185">Reference proteome</keyword>
<accession>A0ABN8IW44</accession>
<protein>
    <submittedName>
        <fullName evidence="1">Uncharacterized protein</fullName>
    </submittedName>
</protein>
<organism evidence="1 2">
    <name type="scientific">Iphiclides podalirius</name>
    <name type="common">scarce swallowtail</name>
    <dbReference type="NCBI Taxonomy" id="110791"/>
    <lineage>
        <taxon>Eukaryota</taxon>
        <taxon>Metazoa</taxon>
        <taxon>Ecdysozoa</taxon>
        <taxon>Arthropoda</taxon>
        <taxon>Hexapoda</taxon>
        <taxon>Insecta</taxon>
        <taxon>Pterygota</taxon>
        <taxon>Neoptera</taxon>
        <taxon>Endopterygota</taxon>
        <taxon>Lepidoptera</taxon>
        <taxon>Glossata</taxon>
        <taxon>Ditrysia</taxon>
        <taxon>Papilionoidea</taxon>
        <taxon>Papilionidae</taxon>
        <taxon>Papilioninae</taxon>
        <taxon>Iphiclides</taxon>
    </lineage>
</organism>
<feature type="non-terminal residue" evidence="1">
    <location>
        <position position="1"/>
    </location>
</feature>
<dbReference type="EMBL" id="OW152817">
    <property type="protein sequence ID" value="CAH2068531.1"/>
    <property type="molecule type" value="Genomic_DNA"/>
</dbReference>
<reference evidence="1" key="1">
    <citation type="submission" date="2022-03" db="EMBL/GenBank/DDBJ databases">
        <authorList>
            <person name="Martin H S."/>
        </authorList>
    </citation>
    <scope>NUCLEOTIDE SEQUENCE</scope>
</reference>
<evidence type="ECO:0000313" key="2">
    <source>
        <dbReference type="Proteomes" id="UP000837857"/>
    </source>
</evidence>
<name>A0ABN8IW44_9NEOP</name>
<proteinExistence type="predicted"/>
<sequence length="69" mass="8310">MTRTEFRPLQFNQVERDVPAENKRRLLPCRHHHLMLLRTQASTQEAVFQNTHEVITTKYPIILVREKKN</sequence>
<gene>
    <name evidence="1" type="ORF">IPOD504_LOCUS14396</name>
</gene>
<dbReference type="Proteomes" id="UP000837857">
    <property type="component" value="Chromosome 5"/>
</dbReference>
<evidence type="ECO:0000313" key="1">
    <source>
        <dbReference type="EMBL" id="CAH2068531.1"/>
    </source>
</evidence>